<dbReference type="SUPFAM" id="SSF51445">
    <property type="entry name" value="(Trans)glycosidases"/>
    <property type="match status" value="1"/>
</dbReference>
<dbReference type="PANTHER" id="PTHR37836">
    <property type="entry name" value="LMO1036 PROTEIN"/>
    <property type="match status" value="1"/>
</dbReference>
<feature type="domain" description="Apiosidase-like catalytic" evidence="2">
    <location>
        <begin position="7"/>
        <end position="330"/>
    </location>
</feature>
<dbReference type="InterPro" id="IPR017853">
    <property type="entry name" value="GH"/>
</dbReference>
<dbReference type="InterPro" id="IPR024749">
    <property type="entry name" value="Collagen-bd_put"/>
</dbReference>
<organism evidence="3 4">
    <name type="scientific">Spirosoma montaniterrae</name>
    <dbReference type="NCBI Taxonomy" id="1178516"/>
    <lineage>
        <taxon>Bacteria</taxon>
        <taxon>Pseudomonadati</taxon>
        <taxon>Bacteroidota</taxon>
        <taxon>Cytophagia</taxon>
        <taxon>Cytophagales</taxon>
        <taxon>Cytophagaceae</taxon>
        <taxon>Spirosoma</taxon>
    </lineage>
</organism>
<dbReference type="KEGG" id="smon:AWR27_15605"/>
<dbReference type="Proteomes" id="UP000187941">
    <property type="component" value="Chromosome"/>
</dbReference>
<accession>A0A1P9WZ34</accession>
<dbReference type="Pfam" id="PF13204">
    <property type="entry name" value="Apiosidase"/>
    <property type="match status" value="1"/>
</dbReference>
<dbReference type="EMBL" id="CP014263">
    <property type="protein sequence ID" value="AQG80623.1"/>
    <property type="molecule type" value="Genomic_DNA"/>
</dbReference>
<evidence type="ECO:0000259" key="2">
    <source>
        <dbReference type="Pfam" id="PF13204"/>
    </source>
</evidence>
<evidence type="ECO:0000259" key="1">
    <source>
        <dbReference type="Pfam" id="PF12904"/>
    </source>
</evidence>
<name>A0A1P9WZ34_9BACT</name>
<dbReference type="Gene3D" id="3.20.20.80">
    <property type="entry name" value="Glycosidases"/>
    <property type="match status" value="1"/>
</dbReference>
<proteinExistence type="predicted"/>
<dbReference type="RefSeq" id="WP_077132052.1">
    <property type="nucleotide sequence ID" value="NZ_CP014263.1"/>
</dbReference>
<dbReference type="OrthoDB" id="59486at2"/>
<feature type="domain" description="Putative collagen-binding" evidence="1">
    <location>
        <begin position="337"/>
        <end position="428"/>
    </location>
</feature>
<keyword evidence="4" id="KW-1185">Reference proteome</keyword>
<dbReference type="AlphaFoldDB" id="A0A1P9WZ34"/>
<dbReference type="Pfam" id="PF12904">
    <property type="entry name" value="Collagen_bind_2"/>
    <property type="match status" value="1"/>
</dbReference>
<protein>
    <recommendedName>
        <fullName evidence="5">Glycoside hydrolase</fullName>
    </recommendedName>
</protein>
<evidence type="ECO:0008006" key="5">
    <source>
        <dbReference type="Google" id="ProtNLM"/>
    </source>
</evidence>
<dbReference type="InterPro" id="IPR025277">
    <property type="entry name" value="Apiosidase-like_cat_dom"/>
</dbReference>
<evidence type="ECO:0000313" key="4">
    <source>
        <dbReference type="Proteomes" id="UP000187941"/>
    </source>
</evidence>
<gene>
    <name evidence="3" type="ORF">AWR27_15605</name>
</gene>
<dbReference type="PANTHER" id="PTHR37836:SF3">
    <property type="entry name" value="ENDOGLUCANASE"/>
    <property type="match status" value="1"/>
</dbReference>
<dbReference type="STRING" id="1178516.AWR27_15605"/>
<reference evidence="3 4" key="1">
    <citation type="submission" date="2016-01" db="EMBL/GenBank/DDBJ databases">
        <authorList>
            <person name="Oliw E.H."/>
        </authorList>
    </citation>
    <scope>NUCLEOTIDE SEQUENCE [LARGE SCALE GENOMIC DNA]</scope>
    <source>
        <strain evidence="3 4">DY10</strain>
    </source>
</reference>
<sequence length="431" mass="49052">MQRIRVSDNHRFLVHNDGTPFFWLGDTAWELFHRLTRDETDLYLQNRAHKGFTVIQAVVLAELDGLRVPNANGDVPLIEVDPTQPNEAYFQHVDWVIDRAASLGLYVGLLPTWGDKVNQRYDWAKGPEVFNESNAAEYGTFLGNRYRNRLNIIWILGGDRDPDERAVAIWRAMATGILKGVGRRENALMTFHPQPFESGSSSRWFHDDEWLSLNMLQTGHDRHKNTFEQITADYNRLPAKPVLDGEPTYEAHGLSFKPFENGYSSDAEVRKFAYWALFSGACGHTYGCHSIWQFYAPGREGINFPIYYWTDALDLAGASQMRHLSALMTRPSITDRIPDQSLLAGHQPKDDEYIVATRTTDGRFVLVYTPTGRTFGIDTRELAGESVCWHWFNPRDGSETVPQTVPKTAVLSFQPPNSGYGHDWVLLLSPL</sequence>
<evidence type="ECO:0000313" key="3">
    <source>
        <dbReference type="EMBL" id="AQG80623.1"/>
    </source>
</evidence>